<feature type="transmembrane region" description="Helical" evidence="1">
    <location>
        <begin position="12"/>
        <end position="36"/>
    </location>
</feature>
<evidence type="ECO:0000313" key="2">
    <source>
        <dbReference type="EMBL" id="PIQ86525.1"/>
    </source>
</evidence>
<protein>
    <submittedName>
        <fullName evidence="2">Membrane-associated protein</fullName>
    </submittedName>
</protein>
<name>A0A2H0LSQ2_9BACT</name>
<comment type="caution">
    <text evidence="2">The sequence shown here is derived from an EMBL/GenBank/DDBJ whole genome shotgun (WGS) entry which is preliminary data.</text>
</comment>
<dbReference type="EMBL" id="PCVY01000041">
    <property type="protein sequence ID" value="PIQ86525.1"/>
    <property type="molecule type" value="Genomic_DNA"/>
</dbReference>
<organism evidence="2 3">
    <name type="scientific">Candidatus Abzuiibacterium crystallinum</name>
    <dbReference type="NCBI Taxonomy" id="1974748"/>
    <lineage>
        <taxon>Bacteria</taxon>
        <taxon>Pseudomonadati</taxon>
        <taxon>Candidatus Omnitrophota</taxon>
        <taxon>Candidatus Abzuiibacterium</taxon>
    </lineage>
</organism>
<sequence>METQKLSVKAFAKASAIVWGGAVLMVGVINLFRPGYGAMFLNMISSVYPGYHADPSIGSVIVGTLYGLVDGAVGGALFAWIYNACLRCCQKQG</sequence>
<dbReference type="Proteomes" id="UP000230859">
    <property type="component" value="Unassembled WGS sequence"/>
</dbReference>
<keyword evidence="1" id="KW-0472">Membrane</keyword>
<evidence type="ECO:0000256" key="1">
    <source>
        <dbReference type="SAM" id="Phobius"/>
    </source>
</evidence>
<keyword evidence="1" id="KW-0812">Transmembrane</keyword>
<gene>
    <name evidence="2" type="ORF">COV74_04360</name>
</gene>
<dbReference type="AlphaFoldDB" id="A0A2H0LSQ2"/>
<evidence type="ECO:0000313" key="3">
    <source>
        <dbReference type="Proteomes" id="UP000230859"/>
    </source>
</evidence>
<proteinExistence type="predicted"/>
<accession>A0A2H0LSQ2</accession>
<keyword evidence="1" id="KW-1133">Transmembrane helix</keyword>
<reference evidence="2 3" key="1">
    <citation type="submission" date="2017-09" db="EMBL/GenBank/DDBJ databases">
        <title>Depth-based differentiation of microbial function through sediment-hosted aquifers and enrichment of novel symbionts in the deep terrestrial subsurface.</title>
        <authorList>
            <person name="Probst A.J."/>
            <person name="Ladd B."/>
            <person name="Jarett J.K."/>
            <person name="Geller-Mcgrath D.E."/>
            <person name="Sieber C.M."/>
            <person name="Emerson J.B."/>
            <person name="Anantharaman K."/>
            <person name="Thomas B.C."/>
            <person name="Malmstrom R."/>
            <person name="Stieglmeier M."/>
            <person name="Klingl A."/>
            <person name="Woyke T."/>
            <person name="Ryan C.M."/>
            <person name="Banfield J.F."/>
        </authorList>
    </citation>
    <scope>NUCLEOTIDE SEQUENCE [LARGE SCALE GENOMIC DNA]</scope>
    <source>
        <strain evidence="2">CG11_big_fil_rev_8_21_14_0_20_45_26</strain>
    </source>
</reference>
<feature type="transmembrane region" description="Helical" evidence="1">
    <location>
        <begin position="56"/>
        <end position="82"/>
    </location>
</feature>